<comment type="caution">
    <text evidence="2">The sequence shown here is derived from an EMBL/GenBank/DDBJ whole genome shotgun (WGS) entry which is preliminary data.</text>
</comment>
<proteinExistence type="predicted"/>
<dbReference type="EMBL" id="JASPKY010000142">
    <property type="protein sequence ID" value="KAK9730793.1"/>
    <property type="molecule type" value="Genomic_DNA"/>
</dbReference>
<evidence type="ECO:0000313" key="2">
    <source>
        <dbReference type="EMBL" id="KAK9730793.1"/>
    </source>
</evidence>
<organism evidence="2 3">
    <name type="scientific">Popillia japonica</name>
    <name type="common">Japanese beetle</name>
    <dbReference type="NCBI Taxonomy" id="7064"/>
    <lineage>
        <taxon>Eukaryota</taxon>
        <taxon>Metazoa</taxon>
        <taxon>Ecdysozoa</taxon>
        <taxon>Arthropoda</taxon>
        <taxon>Hexapoda</taxon>
        <taxon>Insecta</taxon>
        <taxon>Pterygota</taxon>
        <taxon>Neoptera</taxon>
        <taxon>Endopterygota</taxon>
        <taxon>Coleoptera</taxon>
        <taxon>Polyphaga</taxon>
        <taxon>Scarabaeiformia</taxon>
        <taxon>Scarabaeidae</taxon>
        <taxon>Rutelinae</taxon>
        <taxon>Popillia</taxon>
    </lineage>
</organism>
<reference evidence="2 3" key="1">
    <citation type="journal article" date="2024" name="BMC Genomics">
        <title>De novo assembly and annotation of Popillia japonica's genome with initial clues to its potential as an invasive pest.</title>
        <authorList>
            <person name="Cucini C."/>
            <person name="Boschi S."/>
            <person name="Funari R."/>
            <person name="Cardaioli E."/>
            <person name="Iannotti N."/>
            <person name="Marturano G."/>
            <person name="Paoli F."/>
            <person name="Bruttini M."/>
            <person name="Carapelli A."/>
            <person name="Frati F."/>
            <person name="Nardi F."/>
        </authorList>
    </citation>
    <scope>NUCLEOTIDE SEQUENCE [LARGE SCALE GENOMIC DNA]</scope>
    <source>
        <strain evidence="2">DMR45628</strain>
    </source>
</reference>
<protein>
    <submittedName>
        <fullName evidence="2">Uncharacterized protein</fullName>
    </submittedName>
</protein>
<sequence length="129" mass="14828">EYGKIYGSSSSHAQHNAPTESSPSTSSSNQLPSQPLVQPSLQQLLEKKKLWDINDSRAKKYHYHKLFWACFEESSIEQPTEEQPKNATAEEIAHYIALAKADRKINPYEWWALSINKNRFPILSKLELI</sequence>
<feature type="compositionally biased region" description="Low complexity" evidence="1">
    <location>
        <begin position="21"/>
        <end position="38"/>
    </location>
</feature>
<evidence type="ECO:0000256" key="1">
    <source>
        <dbReference type="SAM" id="MobiDB-lite"/>
    </source>
</evidence>
<name>A0AAW1L8R9_POPJA</name>
<keyword evidence="3" id="KW-1185">Reference proteome</keyword>
<feature type="non-terminal residue" evidence="2">
    <location>
        <position position="1"/>
    </location>
</feature>
<dbReference type="AlphaFoldDB" id="A0AAW1L8R9"/>
<feature type="region of interest" description="Disordered" evidence="1">
    <location>
        <begin position="1"/>
        <end position="38"/>
    </location>
</feature>
<feature type="compositionally biased region" description="Polar residues" evidence="1">
    <location>
        <begin position="7"/>
        <end position="20"/>
    </location>
</feature>
<gene>
    <name evidence="2" type="ORF">QE152_g14222</name>
</gene>
<accession>A0AAW1L8R9</accession>
<evidence type="ECO:0000313" key="3">
    <source>
        <dbReference type="Proteomes" id="UP001458880"/>
    </source>
</evidence>
<dbReference type="Proteomes" id="UP001458880">
    <property type="component" value="Unassembled WGS sequence"/>
</dbReference>